<comment type="caution">
    <text evidence="6">The sequence shown here is derived from an EMBL/GenBank/DDBJ whole genome shotgun (WGS) entry which is preliminary data.</text>
</comment>
<evidence type="ECO:0000259" key="3">
    <source>
        <dbReference type="Pfam" id="PF02714"/>
    </source>
</evidence>
<feature type="transmembrane region" description="Helical" evidence="2">
    <location>
        <begin position="12"/>
        <end position="29"/>
    </location>
</feature>
<dbReference type="GO" id="GO:0005227">
    <property type="term" value="F:calcium-activated cation channel activity"/>
    <property type="evidence" value="ECO:0007669"/>
    <property type="project" value="InterPro"/>
</dbReference>
<evidence type="ECO:0000256" key="1">
    <source>
        <dbReference type="SAM" id="MobiDB-lite"/>
    </source>
</evidence>
<keyword evidence="2" id="KW-1133">Transmembrane helix</keyword>
<evidence type="ECO:0000313" key="7">
    <source>
        <dbReference type="Proteomes" id="UP000078343"/>
    </source>
</evidence>
<feature type="domain" description="CSC1/OSCA1-like cytosolic" evidence="5">
    <location>
        <begin position="54"/>
        <end position="289"/>
    </location>
</feature>
<keyword evidence="2" id="KW-0472">Membrane</keyword>
<dbReference type="GeneID" id="30007622"/>
<dbReference type="GO" id="GO:0005886">
    <property type="term" value="C:plasma membrane"/>
    <property type="evidence" value="ECO:0007669"/>
    <property type="project" value="TreeGrafter"/>
</dbReference>
<evidence type="ECO:0000313" key="6">
    <source>
        <dbReference type="EMBL" id="OAP61251.1"/>
    </source>
</evidence>
<evidence type="ECO:0000259" key="5">
    <source>
        <dbReference type="Pfam" id="PF14703"/>
    </source>
</evidence>
<dbReference type="Pfam" id="PF14703">
    <property type="entry name" value="PHM7_cyt"/>
    <property type="match status" value="1"/>
</dbReference>
<reference evidence="6 7" key="1">
    <citation type="submission" date="2016-04" db="EMBL/GenBank/DDBJ databases">
        <title>Draft genome of Fonsecaea erecta CBS 125763.</title>
        <authorList>
            <person name="Weiss V.A."/>
            <person name="Vicente V.A."/>
            <person name="Raittz R.T."/>
            <person name="Moreno L.F."/>
            <person name="De Souza E.M."/>
            <person name="Pedrosa F.O."/>
            <person name="Steffens M.B."/>
            <person name="Faoro H."/>
            <person name="Tadra-Sfeir M.Z."/>
            <person name="Najafzadeh M.J."/>
            <person name="Felipe M.S."/>
            <person name="Teixeira M."/>
            <person name="Sun J."/>
            <person name="Xi L."/>
            <person name="Gomes R."/>
            <person name="De Azevedo C.M."/>
            <person name="Salgado C.G."/>
            <person name="Da Silva M.B."/>
            <person name="Nascimento M.F."/>
            <person name="Queiroz-Telles F."/>
            <person name="Attili D.S."/>
            <person name="Gorbushina A."/>
        </authorList>
    </citation>
    <scope>NUCLEOTIDE SEQUENCE [LARGE SCALE GENOMIC DNA]</scope>
    <source>
        <strain evidence="6 7">CBS 125763</strain>
    </source>
</reference>
<dbReference type="EMBL" id="LVYI01000003">
    <property type="protein sequence ID" value="OAP61251.1"/>
    <property type="molecule type" value="Genomic_DNA"/>
</dbReference>
<feature type="transmembrane region" description="Helical" evidence="2">
    <location>
        <begin position="554"/>
        <end position="573"/>
    </location>
</feature>
<name>A0A178ZP54_9EURO</name>
<feature type="transmembrane region" description="Helical" evidence="2">
    <location>
        <begin position="303"/>
        <end position="329"/>
    </location>
</feature>
<dbReference type="Pfam" id="PF02714">
    <property type="entry name" value="RSN1_7TM"/>
    <property type="match status" value="1"/>
</dbReference>
<dbReference type="InterPro" id="IPR022257">
    <property type="entry name" value="PHM7_ext"/>
</dbReference>
<accession>A0A178ZP54</accession>
<dbReference type="OrthoDB" id="1076608at2759"/>
<feature type="transmembrane region" description="Helical" evidence="2">
    <location>
        <begin position="394"/>
        <end position="422"/>
    </location>
</feature>
<feature type="domain" description="10TM putative phosphate transporter extracellular tail" evidence="4">
    <location>
        <begin position="719"/>
        <end position="803"/>
    </location>
</feature>
<dbReference type="Proteomes" id="UP000078343">
    <property type="component" value="Unassembled WGS sequence"/>
</dbReference>
<dbReference type="PANTHER" id="PTHR13018:SF53">
    <property type="entry name" value="DUF221 DOMAIN PROTEIN"/>
    <property type="match status" value="1"/>
</dbReference>
<feature type="transmembrane region" description="Helical" evidence="2">
    <location>
        <begin position="349"/>
        <end position="373"/>
    </location>
</feature>
<proteinExistence type="predicted"/>
<evidence type="ECO:0008006" key="8">
    <source>
        <dbReference type="Google" id="ProtNLM"/>
    </source>
</evidence>
<feature type="transmembrane region" description="Helical" evidence="2">
    <location>
        <begin position="491"/>
        <end position="510"/>
    </location>
</feature>
<evidence type="ECO:0000256" key="2">
    <source>
        <dbReference type="SAM" id="Phobius"/>
    </source>
</evidence>
<dbReference type="InterPro" id="IPR027815">
    <property type="entry name" value="CSC1/OSCA1-like_cyt"/>
</dbReference>
<dbReference type="PANTHER" id="PTHR13018">
    <property type="entry name" value="PROBABLE MEMBRANE PROTEIN DUF221-RELATED"/>
    <property type="match status" value="1"/>
</dbReference>
<organism evidence="6 7">
    <name type="scientific">Fonsecaea erecta</name>
    <dbReference type="NCBI Taxonomy" id="1367422"/>
    <lineage>
        <taxon>Eukaryota</taxon>
        <taxon>Fungi</taxon>
        <taxon>Dikarya</taxon>
        <taxon>Ascomycota</taxon>
        <taxon>Pezizomycotina</taxon>
        <taxon>Eurotiomycetes</taxon>
        <taxon>Chaetothyriomycetidae</taxon>
        <taxon>Chaetothyriales</taxon>
        <taxon>Herpotrichiellaceae</taxon>
        <taxon>Fonsecaea</taxon>
    </lineage>
</organism>
<feature type="transmembrane region" description="Helical" evidence="2">
    <location>
        <begin position="442"/>
        <end position="470"/>
    </location>
</feature>
<feature type="compositionally biased region" description="Polar residues" evidence="1">
    <location>
        <begin position="131"/>
        <end position="140"/>
    </location>
</feature>
<feature type="transmembrane region" description="Helical" evidence="2">
    <location>
        <begin position="579"/>
        <end position="608"/>
    </location>
</feature>
<dbReference type="AlphaFoldDB" id="A0A178ZP54"/>
<gene>
    <name evidence="6" type="ORF">AYL99_03452</name>
</gene>
<keyword evidence="7" id="KW-1185">Reference proteome</keyword>
<sequence length="819" mass="93293">MGNVVDHNRLYAHTLLSWVYFAFILYMVSRECVYYINLRQAYLLSPFYANRLSSRTVLYRNVPRQFLDEQRLRWMLGSSVKRIWIPQTTSELERLVEEREQTAMRLEKAEFELIKMANAARTKALKKGKNGNKQEPSQESLETESRSENGRKSVSRSGAAEIISAPDSPQDASYPSKEMGERTLPDVNGSVASQWIPHSSRPHHRPIANYGRRVDTIKWTRNQIRKLNNQIAKVRRDQLFKTEGMLPSVFVEFETHTDAQHAYQTLTHHRPLHMAQRFIGVRPFEILWESLSMSWLETIVRKFLIKALITALIIFWAIPSALVGTISNIDYLSEKVSFLGWIADLPSSVKGILSGVVPAMALSLLMSIVPGILRYCARLGGVPTLSMIELYTQHAYFAFQVVQVFLITTLTSAASAAVTKLLEDPTTAKDLLSQNLPKASNFYLSYFLLQSLALGSSALVQFGNLFQLYVFQRYISSPRKMYRRWHRLQRIHWGAVFPVYTNLGVITLSYALIAPIILGFAAVGLLFLHIVYRYNLIYVYDSEVDTRGLVYPRALMHLLLGLYFSEVCMIGLFSLKGAYVPVVLTVALLVLTGLVHTSLIDALGPLLWSLPKSLTMQEDQLHLLASTPTNRRIAEDIERSEEYHSDKEEQGPDQGDSRALEGASGALNALGGGVKTMFRKKLKKEVPAEAHMVVNALNAFWMRWLSPNPADKSNFLLRWLHPEVYSDYTILRRMVPSDLPDPVYPDEIEQDIYYPPSFFAKPPTLWIPRDPGGISRQEVEHSGKVIPTTDEYVQIDENGNVMINLEESRLFFDVSRLRY</sequence>
<feature type="domain" description="CSC1/OSCA1-like 7TM region" evidence="3">
    <location>
        <begin position="301"/>
        <end position="573"/>
    </location>
</feature>
<dbReference type="InterPro" id="IPR045122">
    <property type="entry name" value="Csc1-like"/>
</dbReference>
<feature type="compositionally biased region" description="Basic and acidic residues" evidence="1">
    <location>
        <begin position="639"/>
        <end position="659"/>
    </location>
</feature>
<feature type="region of interest" description="Disordered" evidence="1">
    <location>
        <begin position="639"/>
        <end position="660"/>
    </location>
</feature>
<feature type="transmembrane region" description="Helical" evidence="2">
    <location>
        <begin position="516"/>
        <end position="534"/>
    </location>
</feature>
<protein>
    <recommendedName>
        <fullName evidence="8">DUF221 domain-containing protein</fullName>
    </recommendedName>
</protein>
<keyword evidence="2" id="KW-0812">Transmembrane</keyword>
<feature type="region of interest" description="Disordered" evidence="1">
    <location>
        <begin position="124"/>
        <end position="185"/>
    </location>
</feature>
<dbReference type="RefSeq" id="XP_018694618.1">
    <property type="nucleotide sequence ID" value="XM_018834968.1"/>
</dbReference>
<dbReference type="Pfam" id="PF12621">
    <property type="entry name" value="PHM7_ext"/>
    <property type="match status" value="1"/>
</dbReference>
<evidence type="ECO:0000259" key="4">
    <source>
        <dbReference type="Pfam" id="PF12621"/>
    </source>
</evidence>
<dbReference type="InterPro" id="IPR003864">
    <property type="entry name" value="CSC1/OSCA1-like_7TM"/>
</dbReference>